<proteinExistence type="predicted"/>
<name>A0A2T3AZH9_AMORE</name>
<gene>
    <name evidence="1" type="ORF">M430DRAFT_42531</name>
</gene>
<sequence>MALQYVHDFLDRIITGGPGNNPEFDAQRALWLQNITREQLLQDLTRVLTKDGPDSTRWACLRPNEIRTIQTIFEARKGSNDYWTKDTLSSYLESQVSASSKAHLQACSGILSRCVFHFAAYPFSTAEVSLKRLSCDDLTRAVAFLSGRDREIFVTAGIISNQEIGRERTEEMSYEAIFRSLAPSKPQAGEEVEKDLQRSNDDVVDVLVEAQPILNGKTAHLPRESLFEVANRLSSGRLPLQSISIPGEELVPLLGFFVQMLDGITTDTSGKASALARKLEGISTTISESSGASVTFQELENAGPHSFSHLQDAFAVLFSTFVQPNGVGHASRSEKSKAAFDLGSLRPHSAQWN</sequence>
<dbReference type="GeneID" id="36575643"/>
<dbReference type="InParanoid" id="A0A2T3AZH9"/>
<evidence type="ECO:0000313" key="1">
    <source>
        <dbReference type="EMBL" id="PSS16513.1"/>
    </source>
</evidence>
<dbReference type="OrthoDB" id="4436136at2759"/>
<dbReference type="RefSeq" id="XP_024720021.1">
    <property type="nucleotide sequence ID" value="XM_024867562.1"/>
</dbReference>
<dbReference type="Proteomes" id="UP000241818">
    <property type="component" value="Unassembled WGS sequence"/>
</dbReference>
<dbReference type="AlphaFoldDB" id="A0A2T3AZH9"/>
<reference evidence="1 2" key="1">
    <citation type="journal article" date="2018" name="New Phytol.">
        <title>Comparative genomics and transcriptomics depict ericoid mycorrhizal fungi as versatile saprotrophs and plant mutualists.</title>
        <authorList>
            <person name="Martino E."/>
            <person name="Morin E."/>
            <person name="Grelet G.A."/>
            <person name="Kuo A."/>
            <person name="Kohler A."/>
            <person name="Daghino S."/>
            <person name="Barry K.W."/>
            <person name="Cichocki N."/>
            <person name="Clum A."/>
            <person name="Dockter R.B."/>
            <person name="Hainaut M."/>
            <person name="Kuo R.C."/>
            <person name="LaButti K."/>
            <person name="Lindahl B.D."/>
            <person name="Lindquist E.A."/>
            <person name="Lipzen A."/>
            <person name="Khouja H.R."/>
            <person name="Magnuson J."/>
            <person name="Murat C."/>
            <person name="Ohm R.A."/>
            <person name="Singer S.W."/>
            <person name="Spatafora J.W."/>
            <person name="Wang M."/>
            <person name="Veneault-Fourrey C."/>
            <person name="Henrissat B."/>
            <person name="Grigoriev I.V."/>
            <person name="Martin F.M."/>
            <person name="Perotto S."/>
        </authorList>
    </citation>
    <scope>NUCLEOTIDE SEQUENCE [LARGE SCALE GENOMIC DNA]</scope>
    <source>
        <strain evidence="1 2">ATCC 22711</strain>
    </source>
</reference>
<accession>A0A2T3AZH9</accession>
<keyword evidence="2" id="KW-1185">Reference proteome</keyword>
<evidence type="ECO:0000313" key="2">
    <source>
        <dbReference type="Proteomes" id="UP000241818"/>
    </source>
</evidence>
<organism evidence="1 2">
    <name type="scientific">Amorphotheca resinae ATCC 22711</name>
    <dbReference type="NCBI Taxonomy" id="857342"/>
    <lineage>
        <taxon>Eukaryota</taxon>
        <taxon>Fungi</taxon>
        <taxon>Dikarya</taxon>
        <taxon>Ascomycota</taxon>
        <taxon>Pezizomycotina</taxon>
        <taxon>Leotiomycetes</taxon>
        <taxon>Helotiales</taxon>
        <taxon>Amorphothecaceae</taxon>
        <taxon>Amorphotheca</taxon>
    </lineage>
</organism>
<dbReference type="EMBL" id="KZ679012">
    <property type="protein sequence ID" value="PSS16513.1"/>
    <property type="molecule type" value="Genomic_DNA"/>
</dbReference>
<protein>
    <submittedName>
        <fullName evidence="1">Uncharacterized protein</fullName>
    </submittedName>
</protein>